<evidence type="ECO:0000256" key="8">
    <source>
        <dbReference type="ARBA" id="ARBA00022989"/>
    </source>
</evidence>
<evidence type="ECO:0000259" key="13">
    <source>
        <dbReference type="Pfam" id="PF23598"/>
    </source>
</evidence>
<dbReference type="FunFam" id="3.80.10.10:FF:000383">
    <property type="entry name" value="Leucine-rich repeat receptor protein kinase EMS1"/>
    <property type="match status" value="1"/>
</dbReference>
<dbReference type="InterPro" id="IPR003591">
    <property type="entry name" value="Leu-rich_rpt_typical-subtyp"/>
</dbReference>
<proteinExistence type="inferred from homology"/>
<protein>
    <submittedName>
        <fullName evidence="14">Tyrosine-sulfated glycopeptide receptor 1</fullName>
    </submittedName>
</protein>
<reference evidence="14" key="1">
    <citation type="submission" date="2015-06" db="UniProtKB">
        <authorList>
            <consortium name="EnsemblPlants"/>
        </authorList>
    </citation>
    <scope>IDENTIFICATION</scope>
</reference>
<evidence type="ECO:0000256" key="3">
    <source>
        <dbReference type="ARBA" id="ARBA00022475"/>
    </source>
</evidence>
<dbReference type="SUPFAM" id="SSF52058">
    <property type="entry name" value="L domain-like"/>
    <property type="match status" value="1"/>
</dbReference>
<keyword evidence="3" id="KW-1003">Cell membrane</keyword>
<evidence type="ECO:0000313" key="14">
    <source>
        <dbReference type="EnsemblPlants" id="EMT08085"/>
    </source>
</evidence>
<evidence type="ECO:0000256" key="1">
    <source>
        <dbReference type="ARBA" id="ARBA00004251"/>
    </source>
</evidence>
<dbReference type="FunFam" id="3.80.10.10:FF:000213">
    <property type="entry name" value="Tyrosine-sulfated glycopeptide receptor 1"/>
    <property type="match status" value="1"/>
</dbReference>
<keyword evidence="9" id="KW-0472">Membrane</keyword>
<comment type="subcellular location">
    <subcellularLocation>
        <location evidence="1">Cell membrane</location>
        <topology evidence="1">Single-pass type I membrane protein</topology>
    </subcellularLocation>
</comment>
<dbReference type="FunFam" id="3.80.10.10:FF:000403">
    <property type="entry name" value="Receptor-like protein 2"/>
    <property type="match status" value="1"/>
</dbReference>
<accession>M8B385</accession>
<keyword evidence="10" id="KW-0675">Receptor</keyword>
<dbReference type="AlphaFoldDB" id="M8B385"/>
<dbReference type="Gene3D" id="3.80.10.10">
    <property type="entry name" value="Ribonuclease Inhibitor"/>
    <property type="match status" value="3"/>
</dbReference>
<dbReference type="InterPro" id="IPR032675">
    <property type="entry name" value="LRR_dom_sf"/>
</dbReference>
<evidence type="ECO:0000259" key="12">
    <source>
        <dbReference type="Pfam" id="PF08263"/>
    </source>
</evidence>
<feature type="domain" description="Leucine-rich repeat-containing N-terminal plant-type" evidence="12">
    <location>
        <begin position="37"/>
        <end position="74"/>
    </location>
</feature>
<dbReference type="PRINTS" id="PR00019">
    <property type="entry name" value="LEURICHRPT"/>
</dbReference>
<dbReference type="Pfam" id="PF08263">
    <property type="entry name" value="LRRNT_2"/>
    <property type="match status" value="1"/>
</dbReference>
<keyword evidence="8" id="KW-1133">Transmembrane helix</keyword>
<keyword evidence="7" id="KW-0677">Repeat</keyword>
<evidence type="ECO:0000256" key="5">
    <source>
        <dbReference type="ARBA" id="ARBA00022692"/>
    </source>
</evidence>
<sequence length="748" mass="81624">MQTLHFSIKTYSKILHHGFALVLLICLASPASSCTEQEKGSLLQFLAGLSQHGDLAASWQHGTDCCQWEGITCSTDEIVTDVLLASRGLQGHITSSLGNLPGLLRLNLSNNLLSGGLPQELVSSSSILNLDISFNRLEGDLHELSSMPARPLKVLNISSNLFTGQFPPSTWEAMTDLVGHNNLIGTLPDELFDATSLEFLSFPRSGLQGTLEDMNIAKLTNLATLDLGENNFNGKIPESIGHLKRLEGLHLNNNNMYGQLPSALANCTNLIIIDLSYNNFNGQLTKVNFSNLRNLMSLDLIQNNFNGTIPESIYTCINLVALRLAYNNFHGQLAKGLGNLKSLSFLSLYYNNLTNITHALQILGSSKNLTTLLIGRNFQHETMPVDDIIGSFENLRFLAIGNCPLSGKIPFWISKLANLEILILSNNQLTGTIPAWIKTLSHVFYLDISNNSLIGEIPTALMDMPMLKSANSRVFILPVYPAQTHQYRQAFAFPILLDLSNNKFTGEIPLEIGQLKSLHSLNLSFNDLTGQIPGPIFNLTDLQVLDLSNNNLTGAIPATLNSLHFLAVFNVSNNDLEGPIPFGGQFNTFGSSSFDGNAKLCGSMLIHECGSEEAPPATVILTKQTDYKVAFVIAFSAFFGVGVLYDQIVLSSPTCCGRHELVVCKGSTAGTMSLVHHRDANDHDNQYALLRAVSSKMVRTLVGKYTAKAAWDIVKEVRNLGQGNGGTTASSRSIRSEMERPSRTLCHT</sequence>
<dbReference type="Pfam" id="PF00560">
    <property type="entry name" value="LRR_1"/>
    <property type="match status" value="4"/>
</dbReference>
<dbReference type="SMART" id="SM00369">
    <property type="entry name" value="LRR_TYP"/>
    <property type="match status" value="6"/>
</dbReference>
<evidence type="ECO:0000256" key="2">
    <source>
        <dbReference type="ARBA" id="ARBA00009592"/>
    </source>
</evidence>
<dbReference type="EnsemblPlants" id="EMT08085">
    <property type="protein sequence ID" value="EMT08085"/>
    <property type="gene ID" value="F775_14826"/>
</dbReference>
<dbReference type="PANTHER" id="PTHR48052">
    <property type="entry name" value="UNNAMED PRODUCT"/>
    <property type="match status" value="1"/>
</dbReference>
<evidence type="ECO:0000256" key="9">
    <source>
        <dbReference type="ARBA" id="ARBA00023136"/>
    </source>
</evidence>
<evidence type="ECO:0000256" key="11">
    <source>
        <dbReference type="ARBA" id="ARBA00023180"/>
    </source>
</evidence>
<dbReference type="InterPro" id="IPR001611">
    <property type="entry name" value="Leu-rich_rpt"/>
</dbReference>
<keyword evidence="6" id="KW-0732">Signal</keyword>
<dbReference type="InterPro" id="IPR013210">
    <property type="entry name" value="LRR_N_plant-typ"/>
</dbReference>
<evidence type="ECO:0000256" key="7">
    <source>
        <dbReference type="ARBA" id="ARBA00022737"/>
    </source>
</evidence>
<dbReference type="SUPFAM" id="SSF52047">
    <property type="entry name" value="RNI-like"/>
    <property type="match status" value="1"/>
</dbReference>
<evidence type="ECO:0000256" key="10">
    <source>
        <dbReference type="ARBA" id="ARBA00023170"/>
    </source>
</evidence>
<keyword evidence="11" id="KW-0325">Glycoprotein</keyword>
<feature type="domain" description="Disease resistance R13L4/SHOC-2-like LRR" evidence="13">
    <location>
        <begin position="290"/>
        <end position="468"/>
    </location>
</feature>
<dbReference type="InterPro" id="IPR055414">
    <property type="entry name" value="LRR_R13L4/SHOC2-like"/>
</dbReference>
<organism evidence="14">
    <name type="scientific">Aegilops tauschii</name>
    <name type="common">Tausch's goatgrass</name>
    <name type="synonym">Aegilops squarrosa</name>
    <dbReference type="NCBI Taxonomy" id="37682"/>
    <lineage>
        <taxon>Eukaryota</taxon>
        <taxon>Viridiplantae</taxon>
        <taxon>Streptophyta</taxon>
        <taxon>Embryophyta</taxon>
        <taxon>Tracheophyta</taxon>
        <taxon>Spermatophyta</taxon>
        <taxon>Magnoliopsida</taxon>
        <taxon>Liliopsida</taxon>
        <taxon>Poales</taxon>
        <taxon>Poaceae</taxon>
        <taxon>BOP clade</taxon>
        <taxon>Pooideae</taxon>
        <taxon>Triticodae</taxon>
        <taxon>Triticeae</taxon>
        <taxon>Triticinae</taxon>
        <taxon>Aegilops</taxon>
    </lineage>
</organism>
<evidence type="ECO:0000256" key="4">
    <source>
        <dbReference type="ARBA" id="ARBA00022614"/>
    </source>
</evidence>
<name>M8B385_AEGTA</name>
<dbReference type="Pfam" id="PF23598">
    <property type="entry name" value="LRR_14"/>
    <property type="match status" value="1"/>
</dbReference>
<keyword evidence="4" id="KW-0433">Leucine-rich repeat</keyword>
<keyword evidence="5" id="KW-0812">Transmembrane</keyword>
<dbReference type="ExpressionAtlas" id="M8B385">
    <property type="expression patterns" value="baseline"/>
</dbReference>
<dbReference type="GO" id="GO:0005886">
    <property type="term" value="C:plasma membrane"/>
    <property type="evidence" value="ECO:0007669"/>
    <property type="project" value="UniProtKB-SubCell"/>
</dbReference>
<dbReference type="PANTHER" id="PTHR48052:SF81">
    <property type="entry name" value="LEUCINE-RICH REPEAT-CONTAINING N-TERMINAL PLANT-TYPE DOMAIN-CONTAINING PROTEIN"/>
    <property type="match status" value="1"/>
</dbReference>
<comment type="similarity">
    <text evidence="2">Belongs to the RLP family.</text>
</comment>
<evidence type="ECO:0000256" key="6">
    <source>
        <dbReference type="ARBA" id="ARBA00022729"/>
    </source>
</evidence>